<protein>
    <submittedName>
        <fullName evidence="2">Uncharacterized protein</fullName>
    </submittedName>
</protein>
<accession>A0ABN7ARZ7</accession>
<feature type="chain" id="PRO_5045744157" evidence="1">
    <location>
        <begin position="23"/>
        <end position="118"/>
    </location>
</feature>
<evidence type="ECO:0000313" key="2">
    <source>
        <dbReference type="EMBL" id="BES93142.1"/>
    </source>
</evidence>
<dbReference type="Proteomes" id="UP001307889">
    <property type="component" value="Chromosome 4"/>
</dbReference>
<feature type="signal peptide" evidence="1">
    <location>
        <begin position="1"/>
        <end position="22"/>
    </location>
</feature>
<evidence type="ECO:0000313" key="3">
    <source>
        <dbReference type="Proteomes" id="UP001307889"/>
    </source>
</evidence>
<keyword evidence="1" id="KW-0732">Signal</keyword>
<reference evidence="2 3" key="1">
    <citation type="submission" date="2023-09" db="EMBL/GenBank/DDBJ databases">
        <title>Nesidiocoris tenuis whole genome shotgun sequence.</title>
        <authorList>
            <person name="Shibata T."/>
            <person name="Shimoda M."/>
            <person name="Kobayashi T."/>
            <person name="Uehara T."/>
        </authorList>
    </citation>
    <scope>NUCLEOTIDE SEQUENCE [LARGE SCALE GENOMIC DNA]</scope>
    <source>
        <strain evidence="2 3">Japan</strain>
    </source>
</reference>
<organism evidence="2 3">
    <name type="scientific">Nesidiocoris tenuis</name>
    <dbReference type="NCBI Taxonomy" id="355587"/>
    <lineage>
        <taxon>Eukaryota</taxon>
        <taxon>Metazoa</taxon>
        <taxon>Ecdysozoa</taxon>
        <taxon>Arthropoda</taxon>
        <taxon>Hexapoda</taxon>
        <taxon>Insecta</taxon>
        <taxon>Pterygota</taxon>
        <taxon>Neoptera</taxon>
        <taxon>Paraneoptera</taxon>
        <taxon>Hemiptera</taxon>
        <taxon>Heteroptera</taxon>
        <taxon>Panheteroptera</taxon>
        <taxon>Cimicomorpha</taxon>
        <taxon>Miridae</taxon>
        <taxon>Dicyphina</taxon>
        <taxon>Nesidiocoris</taxon>
    </lineage>
</organism>
<sequence>MLLKSATIAIAMVLALAQNAAAGEQFPPLKGIHEGKELLFKKQCESIKCGLELVKGVVDFCVSGFEVFLTADPTKLISAGSEQFNPLKGGFGERINNFNLDSVRETTKPPNNYNYQQN</sequence>
<gene>
    <name evidence="2" type="ORF">NTJ_05951</name>
</gene>
<name>A0ABN7ARZ7_9HEMI</name>
<evidence type="ECO:0000256" key="1">
    <source>
        <dbReference type="SAM" id="SignalP"/>
    </source>
</evidence>
<keyword evidence="3" id="KW-1185">Reference proteome</keyword>
<proteinExistence type="predicted"/>
<dbReference type="EMBL" id="AP028912">
    <property type="protein sequence ID" value="BES93142.1"/>
    <property type="molecule type" value="Genomic_DNA"/>
</dbReference>